<feature type="domain" description="Amidohydrolase-related" evidence="2">
    <location>
        <begin position="29"/>
        <end position="301"/>
    </location>
</feature>
<dbReference type="GO" id="GO:0006145">
    <property type="term" value="P:purine nucleobase catabolic process"/>
    <property type="evidence" value="ECO:0007669"/>
    <property type="project" value="TreeGrafter"/>
</dbReference>
<dbReference type="PANTHER" id="PTHR43668">
    <property type="entry name" value="ALLANTOINASE"/>
    <property type="match status" value="1"/>
</dbReference>
<dbReference type="GO" id="GO:0005737">
    <property type="term" value="C:cytoplasm"/>
    <property type="evidence" value="ECO:0007669"/>
    <property type="project" value="TreeGrafter"/>
</dbReference>
<dbReference type="GO" id="GO:0004038">
    <property type="term" value="F:allantoinase activity"/>
    <property type="evidence" value="ECO:0007669"/>
    <property type="project" value="TreeGrafter"/>
</dbReference>
<organism evidence="3">
    <name type="scientific">marine sediment metagenome</name>
    <dbReference type="NCBI Taxonomy" id="412755"/>
    <lineage>
        <taxon>unclassified sequences</taxon>
        <taxon>metagenomes</taxon>
        <taxon>ecological metagenomes</taxon>
    </lineage>
</organism>
<feature type="non-terminal residue" evidence="3">
    <location>
        <position position="1"/>
    </location>
</feature>
<dbReference type="EMBL" id="BART01003064">
    <property type="protein sequence ID" value="GAG71770.1"/>
    <property type="molecule type" value="Genomic_DNA"/>
</dbReference>
<evidence type="ECO:0000313" key="3">
    <source>
        <dbReference type="EMBL" id="GAG71770.1"/>
    </source>
</evidence>
<proteinExistence type="inferred from homology"/>
<accession>X0ZPV6</accession>
<dbReference type="AlphaFoldDB" id="X0ZPV6"/>
<name>X0ZPV6_9ZZZZ</name>
<dbReference type="SUPFAM" id="SSF51556">
    <property type="entry name" value="Metallo-dependent hydrolases"/>
    <property type="match status" value="1"/>
</dbReference>
<dbReference type="PANTHER" id="PTHR43668:SF4">
    <property type="entry name" value="ALLANTOINASE"/>
    <property type="match status" value="1"/>
</dbReference>
<protein>
    <recommendedName>
        <fullName evidence="2">Amidohydrolase-related domain-containing protein</fullName>
    </recommendedName>
</protein>
<reference evidence="3" key="1">
    <citation type="journal article" date="2014" name="Front. Microbiol.">
        <title>High frequency of phylogenetically diverse reductive dehalogenase-homologous genes in deep subseafloor sedimentary metagenomes.</title>
        <authorList>
            <person name="Kawai M."/>
            <person name="Futagami T."/>
            <person name="Toyoda A."/>
            <person name="Takaki Y."/>
            <person name="Nishi S."/>
            <person name="Hori S."/>
            <person name="Arai W."/>
            <person name="Tsubouchi T."/>
            <person name="Morono Y."/>
            <person name="Uchiyama I."/>
            <person name="Ito T."/>
            <person name="Fujiyama A."/>
            <person name="Inagaki F."/>
            <person name="Takami H."/>
        </authorList>
    </citation>
    <scope>NUCLEOTIDE SEQUENCE</scope>
    <source>
        <strain evidence="3">Expedition CK06-06</strain>
    </source>
</reference>
<comment type="similarity">
    <text evidence="1">Belongs to the metallo-dependent hydrolases superfamily. Hydantoinase/dihydropyrimidinase family.</text>
</comment>
<gene>
    <name evidence="3" type="ORF">S01H4_08772</name>
</gene>
<dbReference type="InterPro" id="IPR050138">
    <property type="entry name" value="DHOase/Allantoinase_Hydrolase"/>
</dbReference>
<dbReference type="Gene3D" id="3.20.20.140">
    <property type="entry name" value="Metal-dependent hydrolases"/>
    <property type="match status" value="1"/>
</dbReference>
<evidence type="ECO:0000259" key="2">
    <source>
        <dbReference type="Pfam" id="PF01979"/>
    </source>
</evidence>
<dbReference type="SUPFAM" id="SSF51338">
    <property type="entry name" value="Composite domain of metallo-dependent hydrolases"/>
    <property type="match status" value="1"/>
</dbReference>
<evidence type="ECO:0000256" key="1">
    <source>
        <dbReference type="ARBA" id="ARBA00008829"/>
    </source>
</evidence>
<dbReference type="InterPro" id="IPR011059">
    <property type="entry name" value="Metal-dep_hydrolase_composite"/>
</dbReference>
<dbReference type="FunFam" id="3.20.20.140:FF:000174">
    <property type="entry name" value="Dihydropyrimidinase-related protein 2"/>
    <property type="match status" value="1"/>
</dbReference>
<dbReference type="InterPro" id="IPR006680">
    <property type="entry name" value="Amidohydro-rel"/>
</dbReference>
<sequence>NLSDLEEMIRLGAVAFKAFLTWAPEIPAVDDYSLVKAMEILSDKDRVIGIHCENDSIIQGHKNSLKKAKRNKMEDFLESRPEIAEYEATCRVALLAKETNAKVHIVHCSLPQAVEVARMFRLQGAKVSVETCIQYLTFTKEELLRLGPYGQFNPPYRSPEAVEGMWKNVMNGSIACLASDHSPYTFEEKEAGFKSIWDSPEGVTGIQTWVPQFFSEGFHKRKMPLSKFIMLCSTRAAQIFGLYPRKGIIALGSDADLVIFDPEAKWIVSSKDLLYKKKWSPFIGKEIKGRVDITIVGGEIVYQNGAIIAQGGQGCFISPEYSQS</sequence>
<dbReference type="InterPro" id="IPR032466">
    <property type="entry name" value="Metal_Hydrolase"/>
</dbReference>
<dbReference type="Gene3D" id="2.30.40.10">
    <property type="entry name" value="Urease, subunit C, domain 1"/>
    <property type="match status" value="1"/>
</dbReference>
<dbReference type="Pfam" id="PF01979">
    <property type="entry name" value="Amidohydro_1"/>
    <property type="match status" value="1"/>
</dbReference>
<comment type="caution">
    <text evidence="3">The sequence shown here is derived from an EMBL/GenBank/DDBJ whole genome shotgun (WGS) entry which is preliminary data.</text>
</comment>